<accession>A0A328MZV5</accession>
<reference evidence="1 2" key="1">
    <citation type="submission" date="2018-03" db="EMBL/GenBank/DDBJ databases">
        <title>Defining the species Micromonospora saelicesensis and Micromonospora noduli under the framework of genomics.</title>
        <authorList>
            <person name="Riesco R."/>
            <person name="Trujillo M.E."/>
        </authorList>
    </citation>
    <scope>NUCLEOTIDE SEQUENCE [LARGE SCALE GENOMIC DNA]</scope>
    <source>
        <strain evidence="1 2">LAH08</strain>
    </source>
</reference>
<evidence type="ECO:0000313" key="2">
    <source>
        <dbReference type="Proteomes" id="UP000248966"/>
    </source>
</evidence>
<dbReference type="AlphaFoldDB" id="A0A328MZV5"/>
<name>A0A328MZV5_9ACTN</name>
<dbReference type="Proteomes" id="UP000248966">
    <property type="component" value="Unassembled WGS sequence"/>
</dbReference>
<evidence type="ECO:0000313" key="1">
    <source>
        <dbReference type="EMBL" id="RAN93335.1"/>
    </source>
</evidence>
<sequence>MGLAVGQHWLYDWIDEFEVTETSDLHAIIKYPGAVSRLYELATASLANRFDAGPLNGAVVAGSGMDIRSGMCDAFTCRNRIVDRNFGQLLHYFDYFVMEGPLASAYANLFKTTRDKKWLDRLLLLLRNDVPFLLHLRTIGLDKYVVFAGKRALTATEFHARLTASGLGNLWEPEELECLAREISRDGGVEVRQAGPRTWKVALRHPLFSGMPGHIYERKTRPKKVEAAIDIITSFVRAKIIDGATSELYKAALADLLHAEFFEQPQESGSKAQVDQVALSLNIPVLDRLKTRDIITLRESEHEHFERFRAVLVEAIAETIDKHENVPPEEIAGLVWRNTIEPSVAEIEAKLKASKRSLALKAAAGLTVGAATAAFGTLAALPFVVTAGIAAASTPLLQAYKFFDDKQAIEVSEMYFLWKAGRHSHG</sequence>
<comment type="caution">
    <text evidence="1">The sequence shown here is derived from an EMBL/GenBank/DDBJ whole genome shotgun (WGS) entry which is preliminary data.</text>
</comment>
<organism evidence="1 2">
    <name type="scientific">Micromonospora noduli</name>
    <dbReference type="NCBI Taxonomy" id="709876"/>
    <lineage>
        <taxon>Bacteria</taxon>
        <taxon>Bacillati</taxon>
        <taxon>Actinomycetota</taxon>
        <taxon>Actinomycetes</taxon>
        <taxon>Micromonosporales</taxon>
        <taxon>Micromonosporaceae</taxon>
        <taxon>Micromonospora</taxon>
    </lineage>
</organism>
<protein>
    <submittedName>
        <fullName evidence="1">Uncharacterized protein</fullName>
    </submittedName>
</protein>
<gene>
    <name evidence="1" type="ORF">LAH08_06365</name>
</gene>
<dbReference type="EMBL" id="PYAA01000055">
    <property type="protein sequence ID" value="RAN93335.1"/>
    <property type="molecule type" value="Genomic_DNA"/>
</dbReference>
<proteinExistence type="predicted"/>